<dbReference type="SUPFAM" id="SSF158472">
    <property type="entry name" value="HAMP domain-like"/>
    <property type="match status" value="1"/>
</dbReference>
<accession>A0A9X5IQT7</accession>
<evidence type="ECO:0000256" key="1">
    <source>
        <dbReference type="ARBA" id="ARBA00000085"/>
    </source>
</evidence>
<feature type="transmembrane region" description="Helical" evidence="12">
    <location>
        <begin position="205"/>
        <end position="228"/>
    </location>
</feature>
<dbReference type="EMBL" id="JAAXOW010000001">
    <property type="protein sequence ID" value="NKX92269.1"/>
    <property type="molecule type" value="Genomic_DNA"/>
</dbReference>
<dbReference type="GO" id="GO:0000155">
    <property type="term" value="F:phosphorelay sensor kinase activity"/>
    <property type="evidence" value="ECO:0007669"/>
    <property type="project" value="InterPro"/>
</dbReference>
<dbReference type="InterPro" id="IPR005467">
    <property type="entry name" value="His_kinase_dom"/>
</dbReference>
<protein>
    <recommendedName>
        <fullName evidence="3">histidine kinase</fullName>
        <ecNumber evidence="3">2.7.13.3</ecNumber>
    </recommendedName>
</protein>
<evidence type="ECO:0000256" key="10">
    <source>
        <dbReference type="ARBA" id="ARBA00023136"/>
    </source>
</evidence>
<dbReference type="SUPFAM" id="SSF55874">
    <property type="entry name" value="ATPase domain of HSP90 chaperone/DNA topoisomerase II/histidine kinase"/>
    <property type="match status" value="1"/>
</dbReference>
<dbReference type="InterPro" id="IPR003660">
    <property type="entry name" value="HAMP_dom"/>
</dbReference>
<dbReference type="CDD" id="cd00082">
    <property type="entry name" value="HisKA"/>
    <property type="match status" value="1"/>
</dbReference>
<evidence type="ECO:0000256" key="5">
    <source>
        <dbReference type="ARBA" id="ARBA00022679"/>
    </source>
</evidence>
<evidence type="ECO:0000256" key="7">
    <source>
        <dbReference type="ARBA" id="ARBA00022777"/>
    </source>
</evidence>
<dbReference type="Proteomes" id="UP000774283">
    <property type="component" value="Unassembled WGS sequence"/>
</dbReference>
<dbReference type="SMART" id="SM00388">
    <property type="entry name" value="HisKA"/>
    <property type="match status" value="1"/>
</dbReference>
<dbReference type="Pfam" id="PF00672">
    <property type="entry name" value="HAMP"/>
    <property type="match status" value="1"/>
</dbReference>
<evidence type="ECO:0000313" key="15">
    <source>
        <dbReference type="EMBL" id="NKX92269.1"/>
    </source>
</evidence>
<dbReference type="PROSITE" id="PS50109">
    <property type="entry name" value="HIS_KIN"/>
    <property type="match status" value="1"/>
</dbReference>
<dbReference type="Gene3D" id="1.10.287.130">
    <property type="match status" value="1"/>
</dbReference>
<dbReference type="Pfam" id="PF00512">
    <property type="entry name" value="HisKA"/>
    <property type="match status" value="1"/>
</dbReference>
<comment type="catalytic activity">
    <reaction evidence="1">
        <text>ATP + protein L-histidine = ADP + protein N-phospho-L-histidine.</text>
        <dbReference type="EC" id="2.7.13.3"/>
    </reaction>
</comment>
<dbReference type="PANTHER" id="PTHR45436:SF5">
    <property type="entry name" value="SENSOR HISTIDINE KINASE TRCS"/>
    <property type="match status" value="1"/>
</dbReference>
<sequence>MTTGGTTGTARVGWWARLRTAVDRTSVRARILLTVLTLSAVGMLLAASTALALQTRAADDRMDSDLLLRLETFTTLAESGTDPGTGRPFGSARDLVYASMRLTIPGPNEGMVGLVGDKVALTAPSSVALRLEDDPELVAALAGATTAPSASLRTTRTSERTYRYVVVPVHVTPPDGVPAESVDTTHGALVVAYDRDVERARSTQVFSTLAIMSVVALAAVGAVGWFVAGRLLAPIRRLDETARRISESDLSLRIPVTGADDLARLTATVNAMLDRLQNVFRSQRTLLDDVGHELRTPLTIVRGHLELMDADDPRDVIAARDVALFELARMSRLVDDLMTLARVDRPDFVRPAPTDVGRLTDDLLDTLRPLAERRWVVDARADGVAQLDAQRIAQAVVQLAANAARHSPDGSTIAIGSETDADGTCRIWVRDEGEGIELDEQPRIFDRFHRGTSLDDSEGSGIGLSIVSAIAAAHGGTVTVRSRPGEGATFTLTFPDRARHLEADNGRGQARTRDNGTQDAQHTAEGEVDGIDPHH</sequence>
<comment type="caution">
    <text evidence="15">The sequence shown here is derived from an EMBL/GenBank/DDBJ whole genome shotgun (WGS) entry which is preliminary data.</text>
</comment>
<keyword evidence="6 12" id="KW-0812">Transmembrane</keyword>
<dbReference type="SUPFAM" id="SSF47384">
    <property type="entry name" value="Homodimeric domain of signal transducing histidine kinase"/>
    <property type="match status" value="1"/>
</dbReference>
<dbReference type="Gene3D" id="3.30.565.10">
    <property type="entry name" value="Histidine kinase-like ATPase, C-terminal domain"/>
    <property type="match status" value="1"/>
</dbReference>
<dbReference type="Gene3D" id="6.10.340.10">
    <property type="match status" value="1"/>
</dbReference>
<feature type="transmembrane region" description="Helical" evidence="12">
    <location>
        <begin position="31"/>
        <end position="53"/>
    </location>
</feature>
<proteinExistence type="predicted"/>
<dbReference type="InterPro" id="IPR036890">
    <property type="entry name" value="HATPase_C_sf"/>
</dbReference>
<dbReference type="InterPro" id="IPR003661">
    <property type="entry name" value="HisK_dim/P_dom"/>
</dbReference>
<evidence type="ECO:0000256" key="8">
    <source>
        <dbReference type="ARBA" id="ARBA00022989"/>
    </source>
</evidence>
<keyword evidence="4" id="KW-0597">Phosphoprotein</keyword>
<evidence type="ECO:0000256" key="2">
    <source>
        <dbReference type="ARBA" id="ARBA00004236"/>
    </source>
</evidence>
<feature type="region of interest" description="Disordered" evidence="11">
    <location>
        <begin position="504"/>
        <end position="535"/>
    </location>
</feature>
<dbReference type="InterPro" id="IPR036097">
    <property type="entry name" value="HisK_dim/P_sf"/>
</dbReference>
<reference evidence="15 16" key="1">
    <citation type="submission" date="2020-04" db="EMBL/GenBank/DDBJ databases">
        <title>MicrobeNet Type strains.</title>
        <authorList>
            <person name="Nicholson A.C."/>
        </authorList>
    </citation>
    <scope>NUCLEOTIDE SEQUENCE [LARGE SCALE GENOMIC DNA]</scope>
    <source>
        <strain evidence="15 16">ATCC BAA-789</strain>
    </source>
</reference>
<dbReference type="InterPro" id="IPR003594">
    <property type="entry name" value="HATPase_dom"/>
</dbReference>
<evidence type="ECO:0000259" key="13">
    <source>
        <dbReference type="PROSITE" id="PS50109"/>
    </source>
</evidence>
<feature type="domain" description="HAMP" evidence="14">
    <location>
        <begin position="229"/>
        <end position="281"/>
    </location>
</feature>
<feature type="compositionally biased region" description="Acidic residues" evidence="11">
    <location>
        <begin position="526"/>
        <end position="535"/>
    </location>
</feature>
<dbReference type="PRINTS" id="PR00344">
    <property type="entry name" value="BCTRLSENSOR"/>
</dbReference>
<dbReference type="SMART" id="SM00387">
    <property type="entry name" value="HATPase_c"/>
    <property type="match status" value="1"/>
</dbReference>
<evidence type="ECO:0000256" key="11">
    <source>
        <dbReference type="SAM" id="MobiDB-lite"/>
    </source>
</evidence>
<dbReference type="AlphaFoldDB" id="A0A9X5IQT7"/>
<feature type="domain" description="Histidine kinase" evidence="13">
    <location>
        <begin position="289"/>
        <end position="498"/>
    </location>
</feature>
<dbReference type="Pfam" id="PF02518">
    <property type="entry name" value="HATPase_c"/>
    <property type="match status" value="1"/>
</dbReference>
<comment type="subcellular location">
    <subcellularLocation>
        <location evidence="2">Cell membrane</location>
    </subcellularLocation>
</comment>
<dbReference type="CDD" id="cd06225">
    <property type="entry name" value="HAMP"/>
    <property type="match status" value="1"/>
</dbReference>
<evidence type="ECO:0000313" key="16">
    <source>
        <dbReference type="Proteomes" id="UP000774283"/>
    </source>
</evidence>
<keyword evidence="16" id="KW-1185">Reference proteome</keyword>
<name>A0A9X5IQT7_9MICO</name>
<dbReference type="PROSITE" id="PS50885">
    <property type="entry name" value="HAMP"/>
    <property type="match status" value="1"/>
</dbReference>
<evidence type="ECO:0000259" key="14">
    <source>
        <dbReference type="PROSITE" id="PS50885"/>
    </source>
</evidence>
<dbReference type="RefSeq" id="WP_168446318.1">
    <property type="nucleotide sequence ID" value="NZ_JAAXOW010000001.1"/>
</dbReference>
<evidence type="ECO:0000256" key="3">
    <source>
        <dbReference type="ARBA" id="ARBA00012438"/>
    </source>
</evidence>
<gene>
    <name evidence="15" type="ORF">HF995_03110</name>
</gene>
<dbReference type="PANTHER" id="PTHR45436">
    <property type="entry name" value="SENSOR HISTIDINE KINASE YKOH"/>
    <property type="match status" value="1"/>
</dbReference>
<dbReference type="SMART" id="SM00304">
    <property type="entry name" value="HAMP"/>
    <property type="match status" value="1"/>
</dbReference>
<evidence type="ECO:0000256" key="12">
    <source>
        <dbReference type="SAM" id="Phobius"/>
    </source>
</evidence>
<dbReference type="GO" id="GO:0005886">
    <property type="term" value="C:plasma membrane"/>
    <property type="evidence" value="ECO:0007669"/>
    <property type="project" value="UniProtKB-SubCell"/>
</dbReference>
<evidence type="ECO:0000256" key="4">
    <source>
        <dbReference type="ARBA" id="ARBA00022553"/>
    </source>
</evidence>
<keyword evidence="7 15" id="KW-0418">Kinase</keyword>
<organism evidence="15 16">
    <name type="scientific">Sanguibacter hominis ATCC BAA-789</name>
    <dbReference type="NCBI Taxonomy" id="1312740"/>
    <lineage>
        <taxon>Bacteria</taxon>
        <taxon>Bacillati</taxon>
        <taxon>Actinomycetota</taxon>
        <taxon>Actinomycetes</taxon>
        <taxon>Micrococcales</taxon>
        <taxon>Sanguibacteraceae</taxon>
        <taxon>Sanguibacter</taxon>
    </lineage>
</organism>
<keyword evidence="10 12" id="KW-0472">Membrane</keyword>
<dbReference type="EC" id="2.7.13.3" evidence="3"/>
<dbReference type="InterPro" id="IPR004358">
    <property type="entry name" value="Sig_transdc_His_kin-like_C"/>
</dbReference>
<keyword evidence="8 12" id="KW-1133">Transmembrane helix</keyword>
<keyword evidence="9" id="KW-0902">Two-component regulatory system</keyword>
<evidence type="ECO:0000256" key="6">
    <source>
        <dbReference type="ARBA" id="ARBA00022692"/>
    </source>
</evidence>
<feature type="compositionally biased region" description="Basic and acidic residues" evidence="11">
    <location>
        <begin position="504"/>
        <end position="516"/>
    </location>
</feature>
<evidence type="ECO:0000256" key="9">
    <source>
        <dbReference type="ARBA" id="ARBA00023012"/>
    </source>
</evidence>
<dbReference type="InterPro" id="IPR050428">
    <property type="entry name" value="TCS_sensor_his_kinase"/>
</dbReference>
<keyword evidence="5" id="KW-0808">Transferase</keyword>